<dbReference type="Proteomes" id="UP000447545">
    <property type="component" value="Unassembled WGS sequence"/>
</dbReference>
<dbReference type="RefSeq" id="WP_155089520.1">
    <property type="nucleotide sequence ID" value="NZ_WJYA01000006.1"/>
</dbReference>
<dbReference type="AlphaFoldDB" id="A0A7K1GDW8"/>
<name>A0A7K1GDW8_9FLAO</name>
<evidence type="ECO:0000256" key="1">
    <source>
        <dbReference type="SAM" id="SignalP"/>
    </source>
</evidence>
<feature type="signal peptide" evidence="1">
    <location>
        <begin position="1"/>
        <end position="19"/>
    </location>
</feature>
<accession>A0A7K1GDW8</accession>
<dbReference type="InterPro" id="IPR025348">
    <property type="entry name" value="DUF4252"/>
</dbReference>
<evidence type="ECO:0000313" key="2">
    <source>
        <dbReference type="EMBL" id="MTE27502.1"/>
    </source>
</evidence>
<keyword evidence="3" id="KW-1185">Reference proteome</keyword>
<organism evidence="2 3">
    <name type="scientific">Winogradskyella ouciana</name>
    <dbReference type="NCBI Taxonomy" id="2608631"/>
    <lineage>
        <taxon>Bacteria</taxon>
        <taxon>Pseudomonadati</taxon>
        <taxon>Bacteroidota</taxon>
        <taxon>Flavobacteriia</taxon>
        <taxon>Flavobacteriales</taxon>
        <taxon>Flavobacteriaceae</taxon>
        <taxon>Winogradskyella</taxon>
    </lineage>
</organism>
<comment type="caution">
    <text evidence="2">The sequence shown here is derived from an EMBL/GenBank/DDBJ whole genome shotgun (WGS) entry which is preliminary data.</text>
</comment>
<gene>
    <name evidence="2" type="ORF">F1003_11220</name>
</gene>
<sequence>MKKLVIIAAVMLTSMTSFSQSVFDRFEDLEGVTSVILNQKMFKMLATMGIDMDDPEMKEYAEMAASITGFKVFTTGDESISADMKATVDKYLKSSDLEELMRIKDGEQTVKFYVKEGKDENHVKELLMFISGLKEMTKGENIEINGEKREFETVIMTLTGDIDLRQISKITNQMDFPGGEQLKKAGEKND</sequence>
<proteinExistence type="predicted"/>
<feature type="chain" id="PRO_5029507588" evidence="1">
    <location>
        <begin position="20"/>
        <end position="190"/>
    </location>
</feature>
<dbReference type="Pfam" id="PF14060">
    <property type="entry name" value="DUF4252"/>
    <property type="match status" value="1"/>
</dbReference>
<reference evidence="2 3" key="1">
    <citation type="submission" date="2019-11" db="EMBL/GenBank/DDBJ databases">
        <title>Winogradskyella ouciana sp. nov., isolated from the hadal seawater of the Mariana Trench.</title>
        <authorList>
            <person name="Liu R."/>
        </authorList>
    </citation>
    <scope>NUCLEOTIDE SEQUENCE [LARGE SCALE GENOMIC DNA]</scope>
    <source>
        <strain evidence="2 3">ZXX205</strain>
    </source>
</reference>
<keyword evidence="1" id="KW-0732">Signal</keyword>
<protein>
    <submittedName>
        <fullName evidence="2">DUF4252 domain-containing protein</fullName>
    </submittedName>
</protein>
<evidence type="ECO:0000313" key="3">
    <source>
        <dbReference type="Proteomes" id="UP000447545"/>
    </source>
</evidence>
<dbReference type="EMBL" id="WJYA01000006">
    <property type="protein sequence ID" value="MTE27502.1"/>
    <property type="molecule type" value="Genomic_DNA"/>
</dbReference>